<reference evidence="1 2" key="1">
    <citation type="journal article" date="2024" name="G3 (Bethesda)">
        <title>Genome assembly of Hibiscus sabdariffa L. provides insights into metabolisms of medicinal natural products.</title>
        <authorList>
            <person name="Kim T."/>
        </authorList>
    </citation>
    <scope>NUCLEOTIDE SEQUENCE [LARGE SCALE GENOMIC DNA]</scope>
    <source>
        <strain evidence="1">TK-2024</strain>
        <tissue evidence="1">Old leaves</tissue>
    </source>
</reference>
<organism evidence="1 2">
    <name type="scientific">Hibiscus sabdariffa</name>
    <name type="common">roselle</name>
    <dbReference type="NCBI Taxonomy" id="183260"/>
    <lineage>
        <taxon>Eukaryota</taxon>
        <taxon>Viridiplantae</taxon>
        <taxon>Streptophyta</taxon>
        <taxon>Embryophyta</taxon>
        <taxon>Tracheophyta</taxon>
        <taxon>Spermatophyta</taxon>
        <taxon>Magnoliopsida</taxon>
        <taxon>eudicotyledons</taxon>
        <taxon>Gunneridae</taxon>
        <taxon>Pentapetalae</taxon>
        <taxon>rosids</taxon>
        <taxon>malvids</taxon>
        <taxon>Malvales</taxon>
        <taxon>Malvaceae</taxon>
        <taxon>Malvoideae</taxon>
        <taxon>Hibiscus</taxon>
    </lineage>
</organism>
<proteinExistence type="predicted"/>
<gene>
    <name evidence="1" type="ORF">V6N11_082793</name>
</gene>
<sequence length="75" mass="8121">MGSCSTSSASAASCSSSRRRCLFSITFRVDHSDGGSIMCRFGSVDERLDILEYLVHLLQDDAEDDVDGNDDAPKT</sequence>
<keyword evidence="2" id="KW-1185">Reference proteome</keyword>
<protein>
    <submittedName>
        <fullName evidence="1">Uncharacterized protein</fullName>
    </submittedName>
</protein>
<evidence type="ECO:0000313" key="2">
    <source>
        <dbReference type="Proteomes" id="UP001396334"/>
    </source>
</evidence>
<comment type="caution">
    <text evidence="1">The sequence shown here is derived from an EMBL/GenBank/DDBJ whole genome shotgun (WGS) entry which is preliminary data.</text>
</comment>
<dbReference type="EMBL" id="JBBPBN010000036">
    <property type="protein sequence ID" value="KAK9000999.1"/>
    <property type="molecule type" value="Genomic_DNA"/>
</dbReference>
<dbReference type="Proteomes" id="UP001396334">
    <property type="component" value="Unassembled WGS sequence"/>
</dbReference>
<evidence type="ECO:0000313" key="1">
    <source>
        <dbReference type="EMBL" id="KAK9000999.1"/>
    </source>
</evidence>
<accession>A0ABR2QKG4</accession>
<name>A0ABR2QKG4_9ROSI</name>